<dbReference type="InterPro" id="IPR041701">
    <property type="entry name" value="MetN_ABC"/>
</dbReference>
<dbReference type="InterPro" id="IPR027417">
    <property type="entry name" value="P-loop_NTPase"/>
</dbReference>
<evidence type="ECO:0000256" key="10">
    <source>
        <dbReference type="ARBA" id="ARBA00023136"/>
    </source>
</evidence>
<evidence type="ECO:0000256" key="2">
    <source>
        <dbReference type="ARBA" id="ARBA00005417"/>
    </source>
</evidence>
<comment type="function">
    <text evidence="1">Part of the ABC transporter FtsEX involved in cellular division. Important for assembly or stability of the septal ring.</text>
</comment>
<dbReference type="InterPro" id="IPR017871">
    <property type="entry name" value="ABC_transporter-like_CS"/>
</dbReference>
<organism evidence="13 14">
    <name type="scientific">Entomobacter blattae</name>
    <dbReference type="NCBI Taxonomy" id="2762277"/>
    <lineage>
        <taxon>Bacteria</taxon>
        <taxon>Pseudomonadati</taxon>
        <taxon>Pseudomonadota</taxon>
        <taxon>Alphaproteobacteria</taxon>
        <taxon>Acetobacterales</taxon>
        <taxon>Acetobacteraceae</taxon>
        <taxon>Entomobacter</taxon>
    </lineage>
</organism>
<dbReference type="GO" id="GO:0006865">
    <property type="term" value="P:amino acid transport"/>
    <property type="evidence" value="ECO:0007669"/>
    <property type="project" value="UniProtKB-KW"/>
</dbReference>
<protein>
    <recommendedName>
        <fullName evidence="3">Cell division ATP-binding protein FtsE</fullName>
    </recommendedName>
</protein>
<keyword evidence="6" id="KW-0547">Nucleotide-binding</keyword>
<keyword evidence="5" id="KW-1003">Cell membrane</keyword>
<evidence type="ECO:0000256" key="3">
    <source>
        <dbReference type="ARBA" id="ARBA00020019"/>
    </source>
</evidence>
<gene>
    <name evidence="13" type="primary">metN</name>
    <name evidence="13" type="ORF">JGUZn3_22750</name>
</gene>
<dbReference type="InterPro" id="IPR018449">
    <property type="entry name" value="NIL_domain"/>
</dbReference>
<dbReference type="FunFam" id="3.40.50.300:FF:000056">
    <property type="entry name" value="Cell division ATP-binding protein FtsE"/>
    <property type="match status" value="1"/>
</dbReference>
<keyword evidence="4" id="KW-0813">Transport</keyword>
<dbReference type="Gene3D" id="3.40.50.300">
    <property type="entry name" value="P-loop containing nucleotide triphosphate hydrolases"/>
    <property type="match status" value="1"/>
</dbReference>
<reference evidence="13 14" key="1">
    <citation type="submission" date="2020-08" db="EMBL/GenBank/DDBJ databases">
        <title>Complete genome sequence of Entomobacter blattae G55GP.</title>
        <authorList>
            <person name="Poehlein A."/>
            <person name="Guzman J."/>
            <person name="Daniel R."/>
            <person name="Vilcinskas A."/>
        </authorList>
    </citation>
    <scope>NUCLEOTIDE SEQUENCE [LARGE SCALE GENOMIC DNA]</scope>
    <source>
        <strain evidence="13 14">G55GP</strain>
    </source>
</reference>
<evidence type="ECO:0000256" key="9">
    <source>
        <dbReference type="ARBA" id="ARBA00022970"/>
    </source>
</evidence>
<accession>A0A7H1NUL6</accession>
<dbReference type="PROSITE" id="PS50893">
    <property type="entry name" value="ABC_TRANSPORTER_2"/>
    <property type="match status" value="1"/>
</dbReference>
<evidence type="ECO:0000256" key="1">
    <source>
        <dbReference type="ARBA" id="ARBA00002579"/>
    </source>
</evidence>
<keyword evidence="13" id="KW-0378">Hydrolase</keyword>
<evidence type="ECO:0000256" key="5">
    <source>
        <dbReference type="ARBA" id="ARBA00022475"/>
    </source>
</evidence>
<evidence type="ECO:0000256" key="11">
    <source>
        <dbReference type="SAM" id="MobiDB-lite"/>
    </source>
</evidence>
<dbReference type="Proteomes" id="UP000516349">
    <property type="component" value="Chromosome"/>
</dbReference>
<name>A0A7H1NUL6_9PROT</name>
<sequence>MDTLPYSHNPLGDKLAADGITLLEKDSFNDRISSSSLPTSVGLEVTPPELSTTSRTVNSDEIVVKFENVTRLYGKKTALDNISLSIPRGEIFGIIGHSGAGKTTLLRCLAGLERPDQGRILIEGQDFSQLSEKKLRSLRQRIGLVFQHFNLLSSKTVADNIALPLKIAGIPKKERSTRITELLELVGLDQHADFYPSQLSGGQKQRVGIARALAGKPALLLCDEATSALDPETTRSILELLQTINQKLNLTIVLITHEMSVIRNLARYVMVLNGGKIAEQGLVSNVFAHPREAITKAMLQEIRPQLPKTILQKLVSSLPPIPSTSPASAMEYAYYAILQVNMSGSLIRSPFIAELQSIHHLTPILLEGGISHIGNIPIGTLFLAFPAQEVEQAQKIIRTYPIDTLEMLGYVTFPY</sequence>
<keyword evidence="14" id="KW-1185">Reference proteome</keyword>
<dbReference type="PANTHER" id="PTHR43166">
    <property type="entry name" value="AMINO ACID IMPORT ATP-BINDING PROTEIN"/>
    <property type="match status" value="1"/>
</dbReference>
<dbReference type="Pfam" id="PF00005">
    <property type="entry name" value="ABC_tran"/>
    <property type="match status" value="1"/>
</dbReference>
<evidence type="ECO:0000256" key="7">
    <source>
        <dbReference type="ARBA" id="ARBA00022840"/>
    </source>
</evidence>
<dbReference type="PANTHER" id="PTHR43166:SF30">
    <property type="entry name" value="METHIONINE IMPORT ATP-BINDING PROTEIN METN"/>
    <property type="match status" value="1"/>
</dbReference>
<evidence type="ECO:0000313" key="13">
    <source>
        <dbReference type="EMBL" id="QNT79476.1"/>
    </source>
</evidence>
<evidence type="ECO:0000259" key="12">
    <source>
        <dbReference type="PROSITE" id="PS50893"/>
    </source>
</evidence>
<dbReference type="PROSITE" id="PS00211">
    <property type="entry name" value="ABC_TRANSPORTER_1"/>
    <property type="match status" value="1"/>
</dbReference>
<keyword evidence="9" id="KW-0029">Amino-acid transport</keyword>
<evidence type="ECO:0000256" key="6">
    <source>
        <dbReference type="ARBA" id="ARBA00022741"/>
    </source>
</evidence>
<dbReference type="GO" id="GO:0016887">
    <property type="term" value="F:ATP hydrolysis activity"/>
    <property type="evidence" value="ECO:0007669"/>
    <property type="project" value="InterPro"/>
</dbReference>
<dbReference type="InterPro" id="IPR050086">
    <property type="entry name" value="MetN_ABC_transporter-like"/>
</dbReference>
<feature type="region of interest" description="Disordered" evidence="11">
    <location>
        <begin position="33"/>
        <end position="52"/>
    </location>
</feature>
<dbReference type="Pfam" id="PF09383">
    <property type="entry name" value="NIL"/>
    <property type="match status" value="1"/>
</dbReference>
<evidence type="ECO:0000256" key="4">
    <source>
        <dbReference type="ARBA" id="ARBA00022448"/>
    </source>
</evidence>
<keyword evidence="8" id="KW-1278">Translocase</keyword>
<evidence type="ECO:0000256" key="8">
    <source>
        <dbReference type="ARBA" id="ARBA00022967"/>
    </source>
</evidence>
<dbReference type="GO" id="GO:0005886">
    <property type="term" value="C:plasma membrane"/>
    <property type="evidence" value="ECO:0007669"/>
    <property type="project" value="UniProtKB-ARBA"/>
</dbReference>
<dbReference type="InterPro" id="IPR003593">
    <property type="entry name" value="AAA+_ATPase"/>
</dbReference>
<dbReference type="InterPro" id="IPR003439">
    <property type="entry name" value="ABC_transporter-like_ATP-bd"/>
</dbReference>
<feature type="domain" description="ABC transporter" evidence="12">
    <location>
        <begin position="64"/>
        <end position="299"/>
    </location>
</feature>
<dbReference type="KEGG" id="ebla:JGUZn3_22750"/>
<comment type="similarity">
    <text evidence="2">Belongs to the ABC transporter superfamily.</text>
</comment>
<dbReference type="AlphaFoldDB" id="A0A7H1NUL6"/>
<evidence type="ECO:0000313" key="14">
    <source>
        <dbReference type="Proteomes" id="UP000516349"/>
    </source>
</evidence>
<dbReference type="GO" id="GO:0005524">
    <property type="term" value="F:ATP binding"/>
    <property type="evidence" value="ECO:0007669"/>
    <property type="project" value="UniProtKB-KW"/>
</dbReference>
<keyword evidence="10" id="KW-0472">Membrane</keyword>
<dbReference type="InterPro" id="IPR045865">
    <property type="entry name" value="ACT-like_dom_sf"/>
</dbReference>
<dbReference type="Gene3D" id="3.30.70.260">
    <property type="match status" value="1"/>
</dbReference>
<dbReference type="CDD" id="cd03258">
    <property type="entry name" value="ABC_MetN_methionine_transporter"/>
    <property type="match status" value="1"/>
</dbReference>
<dbReference type="EMBL" id="CP060244">
    <property type="protein sequence ID" value="QNT79476.1"/>
    <property type="molecule type" value="Genomic_DNA"/>
</dbReference>
<dbReference type="SMART" id="SM00382">
    <property type="entry name" value="AAA"/>
    <property type="match status" value="1"/>
</dbReference>
<dbReference type="SUPFAM" id="SSF52540">
    <property type="entry name" value="P-loop containing nucleoside triphosphate hydrolases"/>
    <property type="match status" value="1"/>
</dbReference>
<keyword evidence="7 13" id="KW-0067">ATP-binding</keyword>
<dbReference type="RefSeq" id="WP_203413631.1">
    <property type="nucleotide sequence ID" value="NZ_CP060244.1"/>
</dbReference>
<dbReference type="SUPFAM" id="SSF55021">
    <property type="entry name" value="ACT-like"/>
    <property type="match status" value="1"/>
</dbReference>
<proteinExistence type="inferred from homology"/>